<dbReference type="SMART" id="SM00091">
    <property type="entry name" value="PAS"/>
    <property type="match status" value="3"/>
</dbReference>
<feature type="domain" description="PAC" evidence="8">
    <location>
        <begin position="645"/>
        <end position="697"/>
    </location>
</feature>
<keyword evidence="3" id="KW-0597">Phosphoprotein</keyword>
<dbReference type="GO" id="GO:0006355">
    <property type="term" value="P:regulation of DNA-templated transcription"/>
    <property type="evidence" value="ECO:0007669"/>
    <property type="project" value="InterPro"/>
</dbReference>
<evidence type="ECO:0000313" key="9">
    <source>
        <dbReference type="EMBL" id="SDE95301.1"/>
    </source>
</evidence>
<dbReference type="Pfam" id="PF08447">
    <property type="entry name" value="PAS_3"/>
    <property type="match status" value="2"/>
</dbReference>
<dbReference type="EC" id="2.7.13.3" evidence="2"/>
<evidence type="ECO:0000259" key="7">
    <source>
        <dbReference type="PROSITE" id="PS50112"/>
    </source>
</evidence>
<evidence type="ECO:0000313" key="10">
    <source>
        <dbReference type="Proteomes" id="UP000199072"/>
    </source>
</evidence>
<keyword evidence="10" id="KW-1185">Reference proteome</keyword>
<evidence type="ECO:0000259" key="8">
    <source>
        <dbReference type="PROSITE" id="PS50113"/>
    </source>
</evidence>
<proteinExistence type="predicted"/>
<dbReference type="Pfam" id="PF13426">
    <property type="entry name" value="PAS_9"/>
    <property type="match status" value="2"/>
</dbReference>
<feature type="transmembrane region" description="Helical" evidence="6">
    <location>
        <begin position="6"/>
        <end position="27"/>
    </location>
</feature>
<dbReference type="PROSITE" id="PS50113">
    <property type="entry name" value="PAC"/>
    <property type="match status" value="2"/>
</dbReference>
<dbReference type="Pfam" id="PF00512">
    <property type="entry name" value="HisKA"/>
    <property type="match status" value="1"/>
</dbReference>
<dbReference type="Gene3D" id="1.10.287.130">
    <property type="match status" value="1"/>
</dbReference>
<evidence type="ECO:0000256" key="3">
    <source>
        <dbReference type="ARBA" id="ARBA00022553"/>
    </source>
</evidence>
<dbReference type="Pfam" id="PF00989">
    <property type="entry name" value="PAS"/>
    <property type="match status" value="1"/>
</dbReference>
<feature type="transmembrane region" description="Helical" evidence="6">
    <location>
        <begin position="39"/>
        <end position="62"/>
    </location>
</feature>
<accession>A0A1G7H4M5</accession>
<sequence length="768" mass="89295">MRYGAFRIAVVYLVISLLWITFSDHILFFFQHRLSADQILTISSGKGYFFVIVTALLLFAIIRSDDRKLKQSEQQYRSMYESNPNPMWIYEPSKLRIISVNDAAIAAYGYSKNEFLKKTILEIRPPEDAEKVIASAARLENSINNSGIWRHLKKDGTIIYVSITSHKISFNGQSHVMVLARDMTETILFEKKLENINKDLQEEKRKLSETQLISRIGGWDFFPGEQKLVWSDEIYEIAGILKEDFRKPFDLYLEHIFPEDRAMMINALNDLIANGKLLDVTHRITGIDGSTRYIRQLAKIDSGSPETLKITGSLQDITELKMLKEERDRYQLSFESTLNSMSDAFFALNRELIIIRTNEAFRILTGRDSNDIIGRSIFDLFSKEQNVFYPVYQKALEDRVICEKEDYSLVLNKWIKLAAYPTDEGVAVYFTDISEQRSKDARLKEAVERYELVAQATRDVVYDMNMLQDHLIYNTSLTHLINVLPENIKYNLEWWRGLIHPDDLADVVRGQELIIREGRTNWECEYRLNCGNGIYKYIIDQGYFVYDEQKRAIRLIGAVRDIDALKRSVHENRQLADMITRVNNMIIVTDPYRRVRWVNKAFEDMTGYNLGEIGGKVPAGFLSGPESSEDMLTALRVKQELLEVFSLDVIIYTKERVPLWISAEFTPSYDESKKFQGYVTVCQNITFRKEKEAETKRQHDLLRKIAWMSSHEIRRPVATILGLVDLMNQAEDEAERNEILPLLNRCATEMDQMVHEINNEIKNVEELH</sequence>
<keyword evidence="6" id="KW-1133">Transmembrane helix</keyword>
<dbReference type="OrthoDB" id="6231665at2"/>
<reference evidence="9 10" key="1">
    <citation type="submission" date="2016-10" db="EMBL/GenBank/DDBJ databases">
        <authorList>
            <person name="de Groot N.N."/>
        </authorList>
    </citation>
    <scope>NUCLEOTIDE SEQUENCE [LARGE SCALE GENOMIC DNA]</scope>
    <source>
        <strain evidence="9 10">47C3B</strain>
    </source>
</reference>
<dbReference type="InterPro" id="IPR001610">
    <property type="entry name" value="PAC"/>
</dbReference>
<dbReference type="InterPro" id="IPR036097">
    <property type="entry name" value="HisK_dim/P_sf"/>
</dbReference>
<gene>
    <name evidence="9" type="ORF">SAMN05216464_11155</name>
</gene>
<feature type="domain" description="PAS" evidence="7">
    <location>
        <begin position="571"/>
        <end position="636"/>
    </location>
</feature>
<dbReference type="PROSITE" id="PS50112">
    <property type="entry name" value="PAS"/>
    <property type="match status" value="3"/>
</dbReference>
<dbReference type="SUPFAM" id="SSF47384">
    <property type="entry name" value="Homodimeric domain of signal transducing histidine kinase"/>
    <property type="match status" value="1"/>
</dbReference>
<dbReference type="CDD" id="cd00082">
    <property type="entry name" value="HisKA"/>
    <property type="match status" value="1"/>
</dbReference>
<evidence type="ECO:0000256" key="2">
    <source>
        <dbReference type="ARBA" id="ARBA00012438"/>
    </source>
</evidence>
<evidence type="ECO:0000256" key="1">
    <source>
        <dbReference type="ARBA" id="ARBA00000085"/>
    </source>
</evidence>
<dbReference type="InterPro" id="IPR003661">
    <property type="entry name" value="HisK_dim/P_dom"/>
</dbReference>
<dbReference type="InterPro" id="IPR035965">
    <property type="entry name" value="PAS-like_dom_sf"/>
</dbReference>
<dbReference type="InterPro" id="IPR000014">
    <property type="entry name" value="PAS"/>
</dbReference>
<feature type="domain" description="PAS" evidence="7">
    <location>
        <begin position="72"/>
        <end position="146"/>
    </location>
</feature>
<dbReference type="EMBL" id="FNAI01000011">
    <property type="protein sequence ID" value="SDE95301.1"/>
    <property type="molecule type" value="Genomic_DNA"/>
</dbReference>
<keyword evidence="5" id="KW-0418">Kinase</keyword>
<dbReference type="PANTHER" id="PTHR43304:SF1">
    <property type="entry name" value="PAC DOMAIN-CONTAINING PROTEIN"/>
    <property type="match status" value="1"/>
</dbReference>
<evidence type="ECO:0000256" key="6">
    <source>
        <dbReference type="SAM" id="Phobius"/>
    </source>
</evidence>
<dbReference type="Gene3D" id="3.30.450.20">
    <property type="entry name" value="PAS domain"/>
    <property type="match status" value="5"/>
</dbReference>
<dbReference type="AlphaFoldDB" id="A0A1G7H4M5"/>
<dbReference type="PANTHER" id="PTHR43304">
    <property type="entry name" value="PHYTOCHROME-LIKE PROTEIN CPH1"/>
    <property type="match status" value="1"/>
</dbReference>
<dbReference type="STRING" id="1391627.SAMN05216464_11155"/>
<dbReference type="CDD" id="cd00130">
    <property type="entry name" value="PAS"/>
    <property type="match status" value="3"/>
</dbReference>
<evidence type="ECO:0000256" key="5">
    <source>
        <dbReference type="ARBA" id="ARBA00022777"/>
    </source>
</evidence>
<dbReference type="SUPFAM" id="SSF55785">
    <property type="entry name" value="PYP-like sensor domain (PAS domain)"/>
    <property type="match status" value="5"/>
</dbReference>
<dbReference type="SMART" id="SM00086">
    <property type="entry name" value="PAC"/>
    <property type="match status" value="4"/>
</dbReference>
<feature type="domain" description="PAC" evidence="8">
    <location>
        <begin position="278"/>
        <end position="329"/>
    </location>
</feature>
<dbReference type="Proteomes" id="UP000199072">
    <property type="component" value="Unassembled WGS sequence"/>
</dbReference>
<dbReference type="InterPro" id="IPR000700">
    <property type="entry name" value="PAS-assoc_C"/>
</dbReference>
<name>A0A1G7H4M5_9SPHI</name>
<keyword evidence="4" id="KW-0808">Transferase</keyword>
<comment type="catalytic activity">
    <reaction evidence="1">
        <text>ATP + protein L-histidine = ADP + protein N-phospho-L-histidine.</text>
        <dbReference type="EC" id="2.7.13.3"/>
    </reaction>
</comment>
<dbReference type="GO" id="GO:0000155">
    <property type="term" value="F:phosphorelay sensor kinase activity"/>
    <property type="evidence" value="ECO:0007669"/>
    <property type="project" value="InterPro"/>
</dbReference>
<dbReference type="InterPro" id="IPR013655">
    <property type="entry name" value="PAS_fold_3"/>
</dbReference>
<keyword evidence="6" id="KW-0812">Transmembrane</keyword>
<dbReference type="InterPro" id="IPR052162">
    <property type="entry name" value="Sensor_kinase/Photoreceptor"/>
</dbReference>
<dbReference type="RefSeq" id="WP_091152369.1">
    <property type="nucleotide sequence ID" value="NZ_FNAI01000011.1"/>
</dbReference>
<feature type="domain" description="PAS" evidence="7">
    <location>
        <begin position="330"/>
        <end position="384"/>
    </location>
</feature>
<evidence type="ECO:0000256" key="4">
    <source>
        <dbReference type="ARBA" id="ARBA00022679"/>
    </source>
</evidence>
<organism evidence="9 10">
    <name type="scientific">Mucilaginibacter pineti</name>
    <dbReference type="NCBI Taxonomy" id="1391627"/>
    <lineage>
        <taxon>Bacteria</taxon>
        <taxon>Pseudomonadati</taxon>
        <taxon>Bacteroidota</taxon>
        <taxon>Sphingobacteriia</taxon>
        <taxon>Sphingobacteriales</taxon>
        <taxon>Sphingobacteriaceae</taxon>
        <taxon>Mucilaginibacter</taxon>
    </lineage>
</organism>
<protein>
    <recommendedName>
        <fullName evidence="2">histidine kinase</fullName>
        <ecNumber evidence="2">2.7.13.3</ecNumber>
    </recommendedName>
</protein>
<dbReference type="InterPro" id="IPR013767">
    <property type="entry name" value="PAS_fold"/>
</dbReference>
<dbReference type="NCBIfam" id="TIGR00229">
    <property type="entry name" value="sensory_box"/>
    <property type="match status" value="3"/>
</dbReference>
<keyword evidence="6" id="KW-0472">Membrane</keyword>